<feature type="binding site" evidence="8">
    <location>
        <position position="288"/>
    </location>
    <ligand>
        <name>ATP</name>
        <dbReference type="ChEBI" id="CHEBI:30616"/>
    </ligand>
</feature>
<comment type="similarity">
    <text evidence="8">Belongs to the shikimate kinase family.</text>
</comment>
<dbReference type="GO" id="GO:0005524">
    <property type="term" value="F:ATP binding"/>
    <property type="evidence" value="ECO:0007669"/>
    <property type="project" value="UniProtKB-UniRule"/>
</dbReference>
<feature type="binding site" evidence="8">
    <location>
        <position position="307"/>
    </location>
    <ligand>
        <name>substrate</name>
    </ligand>
</feature>
<dbReference type="CDD" id="cd04693">
    <property type="entry name" value="NUDIX_Hydrolase"/>
    <property type="match status" value="1"/>
</dbReference>
<feature type="domain" description="Nudix hydrolase" evidence="10">
    <location>
        <begin position="29"/>
        <end position="163"/>
    </location>
</feature>
<dbReference type="Pfam" id="PF01202">
    <property type="entry name" value="SKI"/>
    <property type="match status" value="1"/>
</dbReference>
<dbReference type="InterPro" id="IPR031322">
    <property type="entry name" value="Shikimate/glucono_kinase"/>
</dbReference>
<gene>
    <name evidence="8" type="primary">aroK</name>
    <name evidence="11" type="ORF">SAMN02910414_02346</name>
</gene>
<dbReference type="UniPathway" id="UPA00053">
    <property type="reaction ID" value="UER00088"/>
</dbReference>
<evidence type="ECO:0000259" key="10">
    <source>
        <dbReference type="PROSITE" id="PS51462"/>
    </source>
</evidence>
<dbReference type="OrthoDB" id="9786032at2"/>
<dbReference type="InterPro" id="IPR020084">
    <property type="entry name" value="NUDIX_hydrolase_CS"/>
</dbReference>
<keyword evidence="3 8" id="KW-0547">Nucleotide-binding</keyword>
<proteinExistence type="inferred from homology"/>
<accession>A0A1H3MKH6</accession>
<dbReference type="GO" id="GO:0004765">
    <property type="term" value="F:shikimate kinase activity"/>
    <property type="evidence" value="ECO:0007669"/>
    <property type="project" value="UniProtKB-UniRule"/>
</dbReference>
<keyword evidence="2 8" id="KW-0808">Transferase</keyword>
<dbReference type="GO" id="GO:0016787">
    <property type="term" value="F:hydrolase activity"/>
    <property type="evidence" value="ECO:0007669"/>
    <property type="project" value="UniProtKB-KW"/>
</dbReference>
<dbReference type="InterPro" id="IPR000086">
    <property type="entry name" value="NUDIX_hydrolase_dom"/>
</dbReference>
<dbReference type="InterPro" id="IPR000623">
    <property type="entry name" value="Shikimate_kinase/TSH1"/>
</dbReference>
<evidence type="ECO:0000256" key="4">
    <source>
        <dbReference type="ARBA" id="ARBA00022777"/>
    </source>
</evidence>
<evidence type="ECO:0000313" key="11">
    <source>
        <dbReference type="EMBL" id="SDY77187.1"/>
    </source>
</evidence>
<dbReference type="EMBL" id="FNPG01000035">
    <property type="protein sequence ID" value="SDY77187.1"/>
    <property type="molecule type" value="Genomic_DNA"/>
</dbReference>
<keyword evidence="7 8" id="KW-0057">Aromatic amino acid biosynthesis</keyword>
<evidence type="ECO:0000256" key="6">
    <source>
        <dbReference type="ARBA" id="ARBA00022840"/>
    </source>
</evidence>
<keyword evidence="4 8" id="KW-0418">Kinase</keyword>
<comment type="function">
    <text evidence="8">Catalyzes the specific phosphorylation of the 3-hydroxyl group of shikimic acid using ATP as a cosubstrate.</text>
</comment>
<keyword evidence="8" id="KW-0460">Magnesium</keyword>
<dbReference type="Gene3D" id="3.40.50.300">
    <property type="entry name" value="P-loop containing nucleotide triphosphate hydrolases"/>
    <property type="match status" value="1"/>
</dbReference>
<feature type="binding site" evidence="8">
    <location>
        <position position="182"/>
    </location>
    <ligand>
        <name>Mg(2+)</name>
        <dbReference type="ChEBI" id="CHEBI:18420"/>
    </ligand>
</feature>
<dbReference type="InterPro" id="IPR020476">
    <property type="entry name" value="Nudix_hydrolase"/>
</dbReference>
<feature type="binding site" evidence="8">
    <location>
        <position position="250"/>
    </location>
    <ligand>
        <name>substrate</name>
    </ligand>
</feature>
<dbReference type="Gene3D" id="3.90.79.10">
    <property type="entry name" value="Nucleoside Triphosphate Pyrophosphohydrolase"/>
    <property type="match status" value="1"/>
</dbReference>
<dbReference type="PRINTS" id="PR00502">
    <property type="entry name" value="NUDIXFAMILY"/>
</dbReference>
<comment type="subcellular location">
    <subcellularLocation>
        <location evidence="8">Cytoplasm</location>
    </subcellularLocation>
</comment>
<feature type="binding site" evidence="8">
    <location>
        <begin position="178"/>
        <end position="183"/>
    </location>
    <ligand>
        <name>ATP</name>
        <dbReference type="ChEBI" id="CHEBI:30616"/>
    </ligand>
</feature>
<dbReference type="GO" id="GO:0000287">
    <property type="term" value="F:magnesium ion binding"/>
    <property type="evidence" value="ECO:0007669"/>
    <property type="project" value="UniProtKB-UniRule"/>
</dbReference>
<evidence type="ECO:0000256" key="5">
    <source>
        <dbReference type="ARBA" id="ARBA00022801"/>
    </source>
</evidence>
<name>A0A1H3MKH6_9FIRM</name>
<protein>
    <recommendedName>
        <fullName evidence="8">Shikimate kinase</fullName>
        <shortName evidence="8">SK</shortName>
        <ecNumber evidence="8">2.7.1.71</ecNumber>
    </recommendedName>
</protein>
<dbReference type="CDD" id="cd00464">
    <property type="entry name" value="SK"/>
    <property type="match status" value="1"/>
</dbReference>
<evidence type="ECO:0000256" key="1">
    <source>
        <dbReference type="ARBA" id="ARBA00022605"/>
    </source>
</evidence>
<organism evidence="11 12">
    <name type="scientific">Lachnobacterium bovis DSM 14045</name>
    <dbReference type="NCBI Taxonomy" id="1122142"/>
    <lineage>
        <taxon>Bacteria</taxon>
        <taxon>Bacillati</taxon>
        <taxon>Bacillota</taxon>
        <taxon>Clostridia</taxon>
        <taxon>Lachnospirales</taxon>
        <taxon>Lachnospiraceae</taxon>
        <taxon>Lachnobacterium</taxon>
    </lineage>
</organism>
<keyword evidence="12" id="KW-1185">Reference proteome</keyword>
<dbReference type="RefSeq" id="WP_074719116.1">
    <property type="nucleotide sequence ID" value="NZ_FNPG01000035.1"/>
</dbReference>
<dbReference type="Proteomes" id="UP000183918">
    <property type="component" value="Unassembled WGS sequence"/>
</dbReference>
<dbReference type="SUPFAM" id="SSF52540">
    <property type="entry name" value="P-loop containing nucleoside triphosphate hydrolases"/>
    <property type="match status" value="1"/>
</dbReference>
<keyword evidence="5 9" id="KW-0378">Hydrolase</keyword>
<dbReference type="GO" id="GO:0009073">
    <property type="term" value="P:aromatic amino acid family biosynthetic process"/>
    <property type="evidence" value="ECO:0007669"/>
    <property type="project" value="UniProtKB-KW"/>
</dbReference>
<comment type="similarity">
    <text evidence="9">Belongs to the Nudix hydrolase family.</text>
</comment>
<sequence length="338" mass="39027">MEKWDIYDRNKKKTGRQMIRNDWTMKEGDFHLTVLGIVQRSDGRFVITKRVETKSWAPGAWEISGGGVMAGESSKEAIQREIKEEIGLDVSKAKGGLVYSYMRENPEEGDNYFVDVYKFFMDYNEKDLKLQESETAGFKFVNAEEVFDLAHKEQFLHFDSIKRIFKKEPQIFLIGFMGAGKSSVAQQLKNFLPYEVLEMDQRIVEDSNMKIADIFEKYGEDYFRDLETNLVKTIESDYNNGKQYVVSCGGGVVVREDNTQIMKRCGKVILLTASPETIYERVKDNKSRPILNGNMNVEYIEKLMQKRKDLYESVADVVIPTDGKDTKTIAEEIVMNIY</sequence>
<feature type="binding site" evidence="8">
    <location>
        <position position="200"/>
    </location>
    <ligand>
        <name>substrate</name>
    </ligand>
</feature>
<evidence type="ECO:0000313" key="12">
    <source>
        <dbReference type="Proteomes" id="UP000183918"/>
    </source>
</evidence>
<evidence type="ECO:0000256" key="7">
    <source>
        <dbReference type="ARBA" id="ARBA00023141"/>
    </source>
</evidence>
<dbReference type="SUPFAM" id="SSF55811">
    <property type="entry name" value="Nudix"/>
    <property type="match status" value="1"/>
</dbReference>
<keyword evidence="8" id="KW-0479">Metal-binding</keyword>
<dbReference type="PANTHER" id="PTHR21087">
    <property type="entry name" value="SHIKIMATE KINASE"/>
    <property type="match status" value="1"/>
</dbReference>
<dbReference type="HAMAP" id="MF_00109">
    <property type="entry name" value="Shikimate_kinase"/>
    <property type="match status" value="1"/>
</dbReference>
<dbReference type="GO" id="GO:0008652">
    <property type="term" value="P:amino acid biosynthetic process"/>
    <property type="evidence" value="ECO:0007669"/>
    <property type="project" value="UniProtKB-KW"/>
</dbReference>
<dbReference type="InterPro" id="IPR027417">
    <property type="entry name" value="P-loop_NTPase"/>
</dbReference>
<dbReference type="PANTHER" id="PTHR21087:SF16">
    <property type="entry name" value="SHIKIMATE KINASE 1, CHLOROPLASTIC"/>
    <property type="match status" value="1"/>
</dbReference>
<dbReference type="Pfam" id="PF00293">
    <property type="entry name" value="NUDIX"/>
    <property type="match status" value="1"/>
</dbReference>
<evidence type="ECO:0000256" key="8">
    <source>
        <dbReference type="HAMAP-Rule" id="MF_00109"/>
    </source>
</evidence>
<comment type="subunit">
    <text evidence="8">Monomer.</text>
</comment>
<keyword evidence="6 8" id="KW-0067">ATP-binding</keyword>
<evidence type="ECO:0000256" key="9">
    <source>
        <dbReference type="RuleBase" id="RU003476"/>
    </source>
</evidence>
<dbReference type="PRINTS" id="PR01100">
    <property type="entry name" value="SHIKIMTKNASE"/>
</dbReference>
<comment type="caution">
    <text evidence="8">Lacks conserved residue(s) required for the propagation of feature annotation.</text>
</comment>
<comment type="catalytic activity">
    <reaction evidence="8">
        <text>shikimate + ATP = 3-phosphoshikimate + ADP + H(+)</text>
        <dbReference type="Rhea" id="RHEA:13121"/>
        <dbReference type="ChEBI" id="CHEBI:15378"/>
        <dbReference type="ChEBI" id="CHEBI:30616"/>
        <dbReference type="ChEBI" id="CHEBI:36208"/>
        <dbReference type="ChEBI" id="CHEBI:145989"/>
        <dbReference type="ChEBI" id="CHEBI:456216"/>
        <dbReference type="EC" id="2.7.1.71"/>
    </reaction>
</comment>
<dbReference type="PROSITE" id="PS51462">
    <property type="entry name" value="NUDIX"/>
    <property type="match status" value="1"/>
</dbReference>
<dbReference type="AlphaFoldDB" id="A0A1H3MKH6"/>
<keyword evidence="1 8" id="KW-0028">Amino-acid biosynthesis</keyword>
<evidence type="ECO:0000256" key="3">
    <source>
        <dbReference type="ARBA" id="ARBA00022741"/>
    </source>
</evidence>
<keyword evidence="8" id="KW-0963">Cytoplasm</keyword>
<dbReference type="STRING" id="1122142.SAMN02910414_02346"/>
<evidence type="ECO:0000256" key="2">
    <source>
        <dbReference type="ARBA" id="ARBA00022679"/>
    </source>
</evidence>
<dbReference type="PROSITE" id="PS00893">
    <property type="entry name" value="NUDIX_BOX"/>
    <property type="match status" value="1"/>
</dbReference>
<comment type="pathway">
    <text evidence="8">Metabolic intermediate biosynthesis; chorismate biosynthesis; chorismate from D-erythrose 4-phosphate and phosphoenolpyruvate: step 5/7.</text>
</comment>
<feature type="binding site" evidence="8">
    <location>
        <position position="224"/>
    </location>
    <ligand>
        <name>substrate</name>
    </ligand>
</feature>
<reference evidence="11 12" key="1">
    <citation type="submission" date="2016-10" db="EMBL/GenBank/DDBJ databases">
        <authorList>
            <person name="de Groot N.N."/>
        </authorList>
    </citation>
    <scope>NUCLEOTIDE SEQUENCE [LARGE SCALE GENOMIC DNA]</scope>
    <source>
        <strain evidence="11 12">DSM 14045</strain>
    </source>
</reference>
<dbReference type="GO" id="GO:0009423">
    <property type="term" value="P:chorismate biosynthetic process"/>
    <property type="evidence" value="ECO:0007669"/>
    <property type="project" value="UniProtKB-UniRule"/>
</dbReference>
<dbReference type="InterPro" id="IPR015797">
    <property type="entry name" value="NUDIX_hydrolase-like_dom_sf"/>
</dbReference>
<dbReference type="GO" id="GO:0005829">
    <property type="term" value="C:cytosol"/>
    <property type="evidence" value="ECO:0007669"/>
    <property type="project" value="TreeGrafter"/>
</dbReference>
<dbReference type="EC" id="2.7.1.71" evidence="8"/>
<comment type="cofactor">
    <cofactor evidence="8">
        <name>Mg(2+)</name>
        <dbReference type="ChEBI" id="CHEBI:18420"/>
    </cofactor>
    <text evidence="8">Binds 1 Mg(2+) ion per subunit.</text>
</comment>